<sequence>MVAIDGVLCKWFQGARLQQMDLQHDAFLFDVSTYIKYGALEVRIEVEALRPEGSIVGGKRDREEG</sequence>
<name>A0A9D4U9N1_ADICA</name>
<dbReference type="EMBL" id="JABFUD020000020">
    <property type="protein sequence ID" value="KAI5063842.1"/>
    <property type="molecule type" value="Genomic_DNA"/>
</dbReference>
<comment type="caution">
    <text evidence="1">The sequence shown here is derived from an EMBL/GenBank/DDBJ whole genome shotgun (WGS) entry which is preliminary data.</text>
</comment>
<dbReference type="AlphaFoldDB" id="A0A9D4U9N1"/>
<dbReference type="Proteomes" id="UP000886520">
    <property type="component" value="Chromosome 20"/>
</dbReference>
<gene>
    <name evidence="1" type="ORF">GOP47_0020512</name>
</gene>
<proteinExistence type="predicted"/>
<reference evidence="1" key="1">
    <citation type="submission" date="2021-01" db="EMBL/GenBank/DDBJ databases">
        <title>Adiantum capillus-veneris genome.</title>
        <authorList>
            <person name="Fang Y."/>
            <person name="Liao Q."/>
        </authorList>
    </citation>
    <scope>NUCLEOTIDE SEQUENCE</scope>
    <source>
        <strain evidence="1">H3</strain>
        <tissue evidence="1">Leaf</tissue>
    </source>
</reference>
<accession>A0A9D4U9N1</accession>
<evidence type="ECO:0000313" key="1">
    <source>
        <dbReference type="EMBL" id="KAI5063842.1"/>
    </source>
</evidence>
<evidence type="ECO:0000313" key="2">
    <source>
        <dbReference type="Proteomes" id="UP000886520"/>
    </source>
</evidence>
<organism evidence="1 2">
    <name type="scientific">Adiantum capillus-veneris</name>
    <name type="common">Maidenhair fern</name>
    <dbReference type="NCBI Taxonomy" id="13818"/>
    <lineage>
        <taxon>Eukaryota</taxon>
        <taxon>Viridiplantae</taxon>
        <taxon>Streptophyta</taxon>
        <taxon>Embryophyta</taxon>
        <taxon>Tracheophyta</taxon>
        <taxon>Polypodiopsida</taxon>
        <taxon>Polypodiidae</taxon>
        <taxon>Polypodiales</taxon>
        <taxon>Pteridineae</taxon>
        <taxon>Pteridaceae</taxon>
        <taxon>Vittarioideae</taxon>
        <taxon>Adiantum</taxon>
    </lineage>
</organism>
<keyword evidence="2" id="KW-1185">Reference proteome</keyword>
<protein>
    <submittedName>
        <fullName evidence="1">Uncharacterized protein</fullName>
    </submittedName>
</protein>